<comment type="caution">
    <text evidence="2">The sequence shown here is derived from an EMBL/GenBank/DDBJ whole genome shotgun (WGS) entry which is preliminary data.</text>
</comment>
<feature type="region of interest" description="Disordered" evidence="1">
    <location>
        <begin position="44"/>
        <end position="70"/>
    </location>
</feature>
<evidence type="ECO:0000313" key="2">
    <source>
        <dbReference type="EMBL" id="TDG39402.1"/>
    </source>
</evidence>
<keyword evidence="3" id="KW-1185">Reference proteome</keyword>
<feature type="region of interest" description="Disordered" evidence="1">
    <location>
        <begin position="1"/>
        <end position="24"/>
    </location>
</feature>
<gene>
    <name evidence="2" type="ORF">AWZ03_014177</name>
</gene>
<organism evidence="2 3">
    <name type="scientific">Drosophila navojoa</name>
    <name type="common">Fruit fly</name>
    <dbReference type="NCBI Taxonomy" id="7232"/>
    <lineage>
        <taxon>Eukaryota</taxon>
        <taxon>Metazoa</taxon>
        <taxon>Ecdysozoa</taxon>
        <taxon>Arthropoda</taxon>
        <taxon>Hexapoda</taxon>
        <taxon>Insecta</taxon>
        <taxon>Pterygota</taxon>
        <taxon>Neoptera</taxon>
        <taxon>Endopterygota</taxon>
        <taxon>Diptera</taxon>
        <taxon>Brachycera</taxon>
        <taxon>Muscomorpha</taxon>
        <taxon>Ephydroidea</taxon>
        <taxon>Drosophilidae</taxon>
        <taxon>Drosophila</taxon>
    </lineage>
</organism>
<name>A0A484ATM1_DRONA</name>
<feature type="compositionally biased region" description="Basic and acidic residues" evidence="1">
    <location>
        <begin position="53"/>
        <end position="70"/>
    </location>
</feature>
<evidence type="ECO:0000256" key="1">
    <source>
        <dbReference type="SAM" id="MobiDB-lite"/>
    </source>
</evidence>
<dbReference type="OMA" id="ARCDNNS"/>
<dbReference type="AlphaFoldDB" id="A0A484ATM1"/>
<sequence length="70" mass="7576">MSRERASLRVRAAAQPKRRESTRTLPINSDVGVAVNACAPARCDNNSNNKANRLLEEKKTSIGKDAPGRG</sequence>
<evidence type="ECO:0000313" key="3">
    <source>
        <dbReference type="Proteomes" id="UP000295192"/>
    </source>
</evidence>
<protein>
    <submittedName>
        <fullName evidence="2">Uncharacterized protein</fullName>
    </submittedName>
</protein>
<reference evidence="2 3" key="1">
    <citation type="journal article" date="2019" name="J. Hered.">
        <title>An Improved Genome Assembly for Drosophila navojoa, the Basal Species in the mojavensis Cluster.</title>
        <authorList>
            <person name="Vanderlinde T."/>
            <person name="Dupim E.G."/>
            <person name="Nazario-Yepiz N.O."/>
            <person name="Carvalho A.B."/>
        </authorList>
    </citation>
    <scope>NUCLEOTIDE SEQUENCE [LARGE SCALE GENOMIC DNA]</scope>
    <source>
        <strain evidence="2">Navoj_Jal97</strain>
        <tissue evidence="2">Whole organism</tissue>
    </source>
</reference>
<dbReference type="EMBL" id="LSRL02001075">
    <property type="protein sequence ID" value="TDG39402.1"/>
    <property type="molecule type" value="Genomic_DNA"/>
</dbReference>
<dbReference type="Proteomes" id="UP000295192">
    <property type="component" value="Unassembled WGS sequence"/>
</dbReference>
<accession>A0A484ATM1</accession>
<proteinExistence type="predicted"/>